<dbReference type="Gene3D" id="3.10.129.10">
    <property type="entry name" value="Hotdog Thioesterase"/>
    <property type="match status" value="1"/>
</dbReference>
<evidence type="ECO:0000259" key="1">
    <source>
        <dbReference type="Pfam" id="PF13452"/>
    </source>
</evidence>
<dbReference type="RefSeq" id="WP_128220917.1">
    <property type="nucleotide sequence ID" value="NZ_CP034929.1"/>
</dbReference>
<comment type="caution">
    <text evidence="2">The sequence shown here is derived from an EMBL/GenBank/DDBJ whole genome shotgun (WGS) entry which is preliminary data.</text>
</comment>
<sequence length="172" mass="18661">MTLLTPEIAALEGTKRVYTAPEPFGGAAGRYFGLAVGDHNPLYSDPAYARAQGLADVTAPLTLLTETNQYAGLEINDEGYAGHTWDLDVPNTRQVRGGNSYTFHRRLRPTDVVTATWSIDKVTSKVNKAGAEMLLINSSATYTNQDGELLAENAETIIFVELTPSKPKEDQA</sequence>
<evidence type="ECO:0000313" key="2">
    <source>
        <dbReference type="EMBL" id="MFC6154682.1"/>
    </source>
</evidence>
<name>A0ABW1R0Q7_9ACTN</name>
<keyword evidence="3" id="KW-1185">Reference proteome</keyword>
<evidence type="ECO:0000313" key="3">
    <source>
        <dbReference type="Proteomes" id="UP001596098"/>
    </source>
</evidence>
<protein>
    <submittedName>
        <fullName evidence="2">MaoC family dehydratase N-terminal domain-containing protein</fullName>
    </submittedName>
</protein>
<dbReference type="CDD" id="cd03441">
    <property type="entry name" value="R_hydratase_like"/>
    <property type="match status" value="1"/>
</dbReference>
<feature type="domain" description="FAS1-like dehydratase" evidence="1">
    <location>
        <begin position="30"/>
        <end position="152"/>
    </location>
</feature>
<dbReference type="EMBL" id="JBHSQI010000008">
    <property type="protein sequence ID" value="MFC6154682.1"/>
    <property type="molecule type" value="Genomic_DNA"/>
</dbReference>
<accession>A0ABW1R0Q7</accession>
<dbReference type="SUPFAM" id="SSF54637">
    <property type="entry name" value="Thioesterase/thiol ester dehydrase-isomerase"/>
    <property type="match status" value="1"/>
</dbReference>
<dbReference type="Proteomes" id="UP001596098">
    <property type="component" value="Unassembled WGS sequence"/>
</dbReference>
<gene>
    <name evidence="2" type="ORF">ACFPWU_13520</name>
</gene>
<dbReference type="InterPro" id="IPR039569">
    <property type="entry name" value="FAS1-like_DH_region"/>
</dbReference>
<proteinExistence type="predicted"/>
<dbReference type="Pfam" id="PF13452">
    <property type="entry name" value="FAS1_DH_region"/>
    <property type="match status" value="1"/>
</dbReference>
<dbReference type="InterPro" id="IPR029069">
    <property type="entry name" value="HotDog_dom_sf"/>
</dbReference>
<organism evidence="2 3">
    <name type="scientific">Nocardioides yefusunii</name>
    <dbReference type="NCBI Taxonomy" id="2500546"/>
    <lineage>
        <taxon>Bacteria</taxon>
        <taxon>Bacillati</taxon>
        <taxon>Actinomycetota</taxon>
        <taxon>Actinomycetes</taxon>
        <taxon>Propionibacteriales</taxon>
        <taxon>Nocardioidaceae</taxon>
        <taxon>Nocardioides</taxon>
    </lineage>
</organism>
<reference evidence="3" key="1">
    <citation type="journal article" date="2019" name="Int. J. Syst. Evol. Microbiol.">
        <title>The Global Catalogue of Microorganisms (GCM) 10K type strain sequencing project: providing services to taxonomists for standard genome sequencing and annotation.</title>
        <authorList>
            <consortium name="The Broad Institute Genomics Platform"/>
            <consortium name="The Broad Institute Genome Sequencing Center for Infectious Disease"/>
            <person name="Wu L."/>
            <person name="Ma J."/>
        </authorList>
    </citation>
    <scope>NUCLEOTIDE SEQUENCE [LARGE SCALE GENOMIC DNA]</scope>
    <source>
        <strain evidence="3">DFY28</strain>
    </source>
</reference>